<dbReference type="Proteomes" id="UP000309997">
    <property type="component" value="Unassembled WGS sequence"/>
</dbReference>
<reference evidence="1 2" key="1">
    <citation type="journal article" date="2024" name="Plant Biotechnol. J.">
        <title>Genome and CRISPR/Cas9 system of a widespread forest tree (Populus alba) in the world.</title>
        <authorList>
            <person name="Liu Y.J."/>
            <person name="Jiang P.F."/>
            <person name="Han X.M."/>
            <person name="Li X.Y."/>
            <person name="Wang H.M."/>
            <person name="Wang Y.J."/>
            <person name="Wang X.X."/>
            <person name="Zeng Q.Y."/>
        </authorList>
    </citation>
    <scope>NUCLEOTIDE SEQUENCE [LARGE SCALE GENOMIC DNA]</scope>
    <source>
        <strain evidence="2">cv. PAL-ZL1</strain>
    </source>
</reference>
<evidence type="ECO:0000313" key="1">
    <source>
        <dbReference type="EMBL" id="KAL3574833.1"/>
    </source>
</evidence>
<comment type="caution">
    <text evidence="1">The sequence shown here is derived from an EMBL/GenBank/DDBJ whole genome shotgun (WGS) entry which is preliminary data.</text>
</comment>
<sequence>MDGYIPHPPAQDSATSAYSSAAKGGLAGVLVMLLAIVVYVFFKRRKCSVRIEAMEALEAMLMDDGFREIHSSESGLHTSNHRFKISISPQVRLAGCSSWLGVHNGAG</sequence>
<proteinExistence type="predicted"/>
<accession>A0ACC4BA66</accession>
<organism evidence="1 2">
    <name type="scientific">Populus alba</name>
    <name type="common">White poplar</name>
    <dbReference type="NCBI Taxonomy" id="43335"/>
    <lineage>
        <taxon>Eukaryota</taxon>
        <taxon>Viridiplantae</taxon>
        <taxon>Streptophyta</taxon>
        <taxon>Embryophyta</taxon>
        <taxon>Tracheophyta</taxon>
        <taxon>Spermatophyta</taxon>
        <taxon>Magnoliopsida</taxon>
        <taxon>eudicotyledons</taxon>
        <taxon>Gunneridae</taxon>
        <taxon>Pentapetalae</taxon>
        <taxon>rosids</taxon>
        <taxon>fabids</taxon>
        <taxon>Malpighiales</taxon>
        <taxon>Salicaceae</taxon>
        <taxon>Saliceae</taxon>
        <taxon>Populus</taxon>
    </lineage>
</organism>
<evidence type="ECO:0000313" key="2">
    <source>
        <dbReference type="Proteomes" id="UP000309997"/>
    </source>
</evidence>
<feature type="non-terminal residue" evidence="1">
    <location>
        <position position="107"/>
    </location>
</feature>
<dbReference type="EMBL" id="RCHU02000012">
    <property type="protein sequence ID" value="KAL3574833.1"/>
    <property type="molecule type" value="Genomic_DNA"/>
</dbReference>
<protein>
    <submittedName>
        <fullName evidence="1">Uncharacterized protein</fullName>
    </submittedName>
</protein>
<name>A0ACC4BA66_POPAL</name>
<gene>
    <name evidence="1" type="ORF">D5086_022934</name>
</gene>
<keyword evidence="2" id="KW-1185">Reference proteome</keyword>